<organism evidence="1 2">
    <name type="scientific">Portunus trituberculatus</name>
    <name type="common">Swimming crab</name>
    <name type="synonym">Neptunus trituberculatus</name>
    <dbReference type="NCBI Taxonomy" id="210409"/>
    <lineage>
        <taxon>Eukaryota</taxon>
        <taxon>Metazoa</taxon>
        <taxon>Ecdysozoa</taxon>
        <taxon>Arthropoda</taxon>
        <taxon>Crustacea</taxon>
        <taxon>Multicrustacea</taxon>
        <taxon>Malacostraca</taxon>
        <taxon>Eumalacostraca</taxon>
        <taxon>Eucarida</taxon>
        <taxon>Decapoda</taxon>
        <taxon>Pleocyemata</taxon>
        <taxon>Brachyura</taxon>
        <taxon>Eubrachyura</taxon>
        <taxon>Portunoidea</taxon>
        <taxon>Portunidae</taxon>
        <taxon>Portuninae</taxon>
        <taxon>Portunus</taxon>
    </lineage>
</organism>
<proteinExistence type="predicted"/>
<dbReference type="Proteomes" id="UP000324222">
    <property type="component" value="Unassembled WGS sequence"/>
</dbReference>
<protein>
    <submittedName>
        <fullName evidence="1">Uncharacterized protein</fullName>
    </submittedName>
</protein>
<sequence>MAVVHVVRIKSATRHCRAESNHSLRAFRAPPMLLHNYTCSVNPAPWRCFAPQPVPH</sequence>
<accession>A0A5B7JH27</accession>
<dbReference type="AlphaFoldDB" id="A0A5B7JH27"/>
<evidence type="ECO:0000313" key="2">
    <source>
        <dbReference type="Proteomes" id="UP000324222"/>
    </source>
</evidence>
<comment type="caution">
    <text evidence="1">The sequence shown here is derived from an EMBL/GenBank/DDBJ whole genome shotgun (WGS) entry which is preliminary data.</text>
</comment>
<evidence type="ECO:0000313" key="1">
    <source>
        <dbReference type="EMBL" id="MPC93663.1"/>
    </source>
</evidence>
<keyword evidence="2" id="KW-1185">Reference proteome</keyword>
<gene>
    <name evidence="1" type="ORF">E2C01_088800</name>
</gene>
<name>A0A5B7JH27_PORTR</name>
<reference evidence="1 2" key="1">
    <citation type="submission" date="2019-05" db="EMBL/GenBank/DDBJ databases">
        <title>Another draft genome of Portunus trituberculatus and its Hox gene families provides insights of decapod evolution.</title>
        <authorList>
            <person name="Jeong J.-H."/>
            <person name="Song I."/>
            <person name="Kim S."/>
            <person name="Choi T."/>
            <person name="Kim D."/>
            <person name="Ryu S."/>
            <person name="Kim W."/>
        </authorList>
    </citation>
    <scope>NUCLEOTIDE SEQUENCE [LARGE SCALE GENOMIC DNA]</scope>
    <source>
        <tissue evidence="1">Muscle</tissue>
    </source>
</reference>
<dbReference type="EMBL" id="VSRR010095664">
    <property type="protein sequence ID" value="MPC93663.1"/>
    <property type="molecule type" value="Genomic_DNA"/>
</dbReference>